<gene>
    <name evidence="2" type="ORF">FKG94_16730</name>
</gene>
<protein>
    <submittedName>
        <fullName evidence="2">Uncharacterized protein</fullName>
    </submittedName>
</protein>
<evidence type="ECO:0000313" key="2">
    <source>
        <dbReference type="EMBL" id="TQV74248.1"/>
    </source>
</evidence>
<organism evidence="2 3">
    <name type="scientific">Exilibacterium tricleocarpae</name>
    <dbReference type="NCBI Taxonomy" id="2591008"/>
    <lineage>
        <taxon>Bacteria</taxon>
        <taxon>Pseudomonadati</taxon>
        <taxon>Pseudomonadota</taxon>
        <taxon>Gammaproteobacteria</taxon>
        <taxon>Cellvibrionales</taxon>
        <taxon>Cellvibrionaceae</taxon>
        <taxon>Exilibacterium</taxon>
    </lineage>
</organism>
<keyword evidence="1" id="KW-0732">Signal</keyword>
<dbReference type="RefSeq" id="WP_142905471.1">
    <property type="nucleotide sequence ID" value="NZ_ML660096.1"/>
</dbReference>
<dbReference type="OrthoDB" id="5708187at2"/>
<evidence type="ECO:0000256" key="1">
    <source>
        <dbReference type="SAM" id="SignalP"/>
    </source>
</evidence>
<sequence>MIRKIGFLLAITTSLVTYQASAAGWSGEATIEGIYAVNDTTVIITLSSFTNPDNCQVNENGHVILNPATNKTWFSLLLAAYAAKKTVNIFVASTCTTVWENTSYADVAHVRLL</sequence>
<dbReference type="Proteomes" id="UP000319732">
    <property type="component" value="Unassembled WGS sequence"/>
</dbReference>
<dbReference type="AlphaFoldDB" id="A0A545TAL5"/>
<dbReference type="EMBL" id="VHSG01000017">
    <property type="protein sequence ID" value="TQV74248.1"/>
    <property type="molecule type" value="Genomic_DNA"/>
</dbReference>
<name>A0A545TAL5_9GAMM</name>
<keyword evidence="3" id="KW-1185">Reference proteome</keyword>
<comment type="caution">
    <text evidence="2">The sequence shown here is derived from an EMBL/GenBank/DDBJ whole genome shotgun (WGS) entry which is preliminary data.</text>
</comment>
<accession>A0A545TAL5</accession>
<feature type="signal peptide" evidence="1">
    <location>
        <begin position="1"/>
        <end position="22"/>
    </location>
</feature>
<feature type="chain" id="PRO_5022171623" evidence="1">
    <location>
        <begin position="23"/>
        <end position="113"/>
    </location>
</feature>
<proteinExistence type="predicted"/>
<evidence type="ECO:0000313" key="3">
    <source>
        <dbReference type="Proteomes" id="UP000319732"/>
    </source>
</evidence>
<reference evidence="2 3" key="1">
    <citation type="submission" date="2019-06" db="EMBL/GenBank/DDBJ databases">
        <title>Whole genome sequence for Cellvibrionaceae sp. R142.</title>
        <authorList>
            <person name="Wang G."/>
        </authorList>
    </citation>
    <scope>NUCLEOTIDE SEQUENCE [LARGE SCALE GENOMIC DNA]</scope>
    <source>
        <strain evidence="2 3">R142</strain>
    </source>
</reference>